<proteinExistence type="predicted"/>
<dbReference type="AlphaFoldDB" id="Q1ZUH0"/>
<dbReference type="HOGENOM" id="CLU_210968_1_0_6"/>
<evidence type="ECO:0000313" key="1">
    <source>
        <dbReference type="EMBL" id="EAS66440.1"/>
    </source>
</evidence>
<organism evidence="1 2">
    <name type="scientific">Photobacterium angustum (strain S14 / CCUG 15956)</name>
    <name type="common">Vibrio sp. (strain S14 / CCUG 15956)</name>
    <dbReference type="NCBI Taxonomy" id="314292"/>
    <lineage>
        <taxon>Bacteria</taxon>
        <taxon>Pseudomonadati</taxon>
        <taxon>Pseudomonadota</taxon>
        <taxon>Gammaproteobacteria</taxon>
        <taxon>Vibrionales</taxon>
        <taxon>Vibrionaceae</taxon>
        <taxon>Photobacterium</taxon>
    </lineage>
</organism>
<reference evidence="1 2" key="1">
    <citation type="journal article" date="2009" name="Proc. Natl. Acad. Sci. U.S.A.">
        <title>The genomic basis of trophic strategy in marine bacteria.</title>
        <authorList>
            <person name="Lauro F.M."/>
            <person name="McDougald D."/>
            <person name="Thomas T."/>
            <person name="Williams T.J."/>
            <person name="Egan S."/>
            <person name="Rice S."/>
            <person name="DeMaere M.Z."/>
            <person name="Ting L."/>
            <person name="Ertan H."/>
            <person name="Johnson J."/>
            <person name="Ferriera S."/>
            <person name="Lapidus A."/>
            <person name="Anderson I."/>
            <person name="Kyrpides N."/>
            <person name="Munk A.C."/>
            <person name="Detter C."/>
            <person name="Han C.S."/>
            <person name="Brown M.V."/>
            <person name="Robb F.T."/>
            <person name="Kjelleberg S."/>
            <person name="Cavicchioli R."/>
        </authorList>
    </citation>
    <scope>NUCLEOTIDE SEQUENCE [LARGE SCALE GENOMIC DNA]</scope>
    <source>
        <strain evidence="1 2">S14</strain>
    </source>
</reference>
<gene>
    <name evidence="1" type="ORF">VAS14_14024</name>
</gene>
<dbReference type="Proteomes" id="UP000001603">
    <property type="component" value="Unassembled WGS sequence"/>
</dbReference>
<comment type="caution">
    <text evidence="1">The sequence shown here is derived from an EMBL/GenBank/DDBJ whole genome shotgun (WGS) entry which is preliminary data.</text>
</comment>
<name>Q1ZUH0_PHOAS</name>
<dbReference type="EMBL" id="AAOJ01000001">
    <property type="protein sequence ID" value="EAS66440.1"/>
    <property type="molecule type" value="Genomic_DNA"/>
</dbReference>
<sequence length="47" mass="5539">MGFYSAAQRLRSTKRSRVIQHAWHFLPWVGFGVEVPYSSLVIEWFTP</sequence>
<accession>Q1ZUH0</accession>
<protein>
    <submittedName>
        <fullName evidence="1">Uncharacterized protein</fullName>
    </submittedName>
</protein>
<evidence type="ECO:0000313" key="2">
    <source>
        <dbReference type="Proteomes" id="UP000001603"/>
    </source>
</evidence>